<evidence type="ECO:0000313" key="2">
    <source>
        <dbReference type="EMBL" id="OGM61068.1"/>
    </source>
</evidence>
<protein>
    <submittedName>
        <fullName evidence="2">Uncharacterized protein</fullName>
    </submittedName>
</protein>
<dbReference type="EMBL" id="MGHC01000001">
    <property type="protein sequence ID" value="OGM61068.1"/>
    <property type="molecule type" value="Genomic_DNA"/>
</dbReference>
<gene>
    <name evidence="2" type="ORF">A3A75_02820</name>
</gene>
<comment type="caution">
    <text evidence="2">The sequence shown here is derived from an EMBL/GenBank/DDBJ whole genome shotgun (WGS) entry which is preliminary data.</text>
</comment>
<evidence type="ECO:0000256" key="1">
    <source>
        <dbReference type="SAM" id="MobiDB-lite"/>
    </source>
</evidence>
<feature type="compositionally biased region" description="Basic and acidic residues" evidence="1">
    <location>
        <begin position="81"/>
        <end position="90"/>
    </location>
</feature>
<name>A0A1F8BCK7_9BACT</name>
<organism evidence="2 3">
    <name type="scientific">Candidatus Woesebacteria bacterium RIFCSPLOWO2_01_FULL_39_10</name>
    <dbReference type="NCBI Taxonomy" id="1802516"/>
    <lineage>
        <taxon>Bacteria</taxon>
        <taxon>Candidatus Woeseibacteriota</taxon>
    </lineage>
</organism>
<feature type="region of interest" description="Disordered" evidence="1">
    <location>
        <begin position="64"/>
        <end position="90"/>
    </location>
</feature>
<accession>A0A1F8BCK7</accession>
<dbReference type="Proteomes" id="UP000179018">
    <property type="component" value="Unassembled WGS sequence"/>
</dbReference>
<proteinExistence type="predicted"/>
<sequence length="90" mass="10045">MALERFSDIAAGLTESLARFTGRITRSQEERSLLNPKKPWLSVIVLGSQNADKVARQAARLASKIDQDGRGTHQPTQICETDPRDREVLK</sequence>
<evidence type="ECO:0000313" key="3">
    <source>
        <dbReference type="Proteomes" id="UP000179018"/>
    </source>
</evidence>
<reference evidence="2 3" key="1">
    <citation type="journal article" date="2016" name="Nat. Commun.">
        <title>Thousands of microbial genomes shed light on interconnected biogeochemical processes in an aquifer system.</title>
        <authorList>
            <person name="Anantharaman K."/>
            <person name="Brown C.T."/>
            <person name="Hug L.A."/>
            <person name="Sharon I."/>
            <person name="Castelle C.J."/>
            <person name="Probst A.J."/>
            <person name="Thomas B.C."/>
            <person name="Singh A."/>
            <person name="Wilkins M.J."/>
            <person name="Karaoz U."/>
            <person name="Brodie E.L."/>
            <person name="Williams K.H."/>
            <person name="Hubbard S.S."/>
            <person name="Banfield J.F."/>
        </authorList>
    </citation>
    <scope>NUCLEOTIDE SEQUENCE [LARGE SCALE GENOMIC DNA]</scope>
</reference>
<dbReference type="AlphaFoldDB" id="A0A1F8BCK7"/>